<dbReference type="EMBL" id="BARS01057510">
    <property type="protein sequence ID" value="GAG42011.1"/>
    <property type="molecule type" value="Genomic_DNA"/>
</dbReference>
<organism evidence="1">
    <name type="scientific">marine sediment metagenome</name>
    <dbReference type="NCBI Taxonomy" id="412755"/>
    <lineage>
        <taxon>unclassified sequences</taxon>
        <taxon>metagenomes</taxon>
        <taxon>ecological metagenomes</taxon>
    </lineage>
</organism>
<comment type="caution">
    <text evidence="1">The sequence shown here is derived from an EMBL/GenBank/DDBJ whole genome shotgun (WGS) entry which is preliminary data.</text>
</comment>
<evidence type="ECO:0000313" key="1">
    <source>
        <dbReference type="EMBL" id="GAG42011.1"/>
    </source>
</evidence>
<protein>
    <submittedName>
        <fullName evidence="1">Uncharacterized protein</fullName>
    </submittedName>
</protein>
<feature type="non-terminal residue" evidence="1">
    <location>
        <position position="1"/>
    </location>
</feature>
<name>X0Z025_9ZZZZ</name>
<sequence length="30" mass="3341">AAGYSNDFKIKAAGLTVLVYLFEKCEVFKD</sequence>
<gene>
    <name evidence="1" type="ORF">S01H1_84294</name>
</gene>
<proteinExistence type="predicted"/>
<reference evidence="1" key="1">
    <citation type="journal article" date="2014" name="Front. Microbiol.">
        <title>High frequency of phylogenetically diverse reductive dehalogenase-homologous genes in deep subseafloor sedimentary metagenomes.</title>
        <authorList>
            <person name="Kawai M."/>
            <person name="Futagami T."/>
            <person name="Toyoda A."/>
            <person name="Takaki Y."/>
            <person name="Nishi S."/>
            <person name="Hori S."/>
            <person name="Arai W."/>
            <person name="Tsubouchi T."/>
            <person name="Morono Y."/>
            <person name="Uchiyama I."/>
            <person name="Ito T."/>
            <person name="Fujiyama A."/>
            <person name="Inagaki F."/>
            <person name="Takami H."/>
        </authorList>
    </citation>
    <scope>NUCLEOTIDE SEQUENCE</scope>
    <source>
        <strain evidence="1">Expedition CK06-06</strain>
    </source>
</reference>
<accession>X0Z025</accession>
<dbReference type="AlphaFoldDB" id="X0Z025"/>